<dbReference type="OrthoDB" id="3254893at2"/>
<accession>A0A134A2L7</accession>
<dbReference type="GO" id="GO:0003677">
    <property type="term" value="F:DNA binding"/>
    <property type="evidence" value="ECO:0007669"/>
    <property type="project" value="UniProtKB-KW"/>
</dbReference>
<evidence type="ECO:0000256" key="2">
    <source>
        <dbReference type="ARBA" id="ARBA00023125"/>
    </source>
</evidence>
<reference evidence="6" key="1">
    <citation type="submission" date="2016-01" db="EMBL/GenBank/DDBJ databases">
        <authorList>
            <person name="Mitreva M."/>
            <person name="Pepin K.H."/>
            <person name="Mihindukulasuriya K.A."/>
            <person name="Fulton R."/>
            <person name="Fronick C."/>
            <person name="O'Laughlin M."/>
            <person name="Miner T."/>
            <person name="Herter B."/>
            <person name="Rosa B.A."/>
            <person name="Cordes M."/>
            <person name="Tomlinson C."/>
            <person name="Wollam A."/>
            <person name="Palsikar V.B."/>
            <person name="Mardis E.R."/>
            <person name="Wilson R.K."/>
        </authorList>
    </citation>
    <scope>NUCLEOTIDE SEQUENCE [LARGE SCALE GENOMIC DNA]</scope>
    <source>
        <strain evidence="6">DNF01167</strain>
    </source>
</reference>
<keyword evidence="3" id="KW-0804">Transcription</keyword>
<evidence type="ECO:0000313" key="5">
    <source>
        <dbReference type="EMBL" id="KXB61947.1"/>
    </source>
</evidence>
<dbReference type="PROSITE" id="PS50995">
    <property type="entry name" value="HTH_MARR_2"/>
    <property type="match status" value="1"/>
</dbReference>
<dbReference type="Pfam" id="PF12802">
    <property type="entry name" value="MarR_2"/>
    <property type="match status" value="1"/>
</dbReference>
<sequence length="154" mass="18495">MSVDEISYHKAMDMMEDFRLIMKRFHKKSDAPYRKPEFQAMLFLSCKEKITMQELGEELHVTKPRVTALVSELLEKDFVVQSTDEKDKRKKYLSLSEKGVECIESHRKAYEEWFQSIWNKFDVREKEAFDILLSRVNEIFREELSDKEENNETN</sequence>
<dbReference type="EMBL" id="LSDC01000030">
    <property type="protein sequence ID" value="KXB61947.1"/>
    <property type="molecule type" value="Genomic_DNA"/>
</dbReference>
<dbReference type="InterPro" id="IPR000835">
    <property type="entry name" value="HTH_MarR-typ"/>
</dbReference>
<comment type="caution">
    <text evidence="5">The sequence shown here is derived from an EMBL/GenBank/DDBJ whole genome shotgun (WGS) entry which is preliminary data.</text>
</comment>
<dbReference type="STRING" id="1379.HMPREF3186_00513"/>
<feature type="domain" description="HTH marR-type" evidence="4">
    <location>
        <begin position="1"/>
        <end position="138"/>
    </location>
</feature>
<gene>
    <name evidence="5" type="ORF">HMPREF3186_00513</name>
</gene>
<keyword evidence="1" id="KW-0805">Transcription regulation</keyword>
<evidence type="ECO:0000313" key="6">
    <source>
        <dbReference type="Proteomes" id="UP000070355"/>
    </source>
</evidence>
<dbReference type="PANTHER" id="PTHR42756">
    <property type="entry name" value="TRANSCRIPTIONAL REGULATOR, MARR"/>
    <property type="match status" value="1"/>
</dbReference>
<dbReference type="PANTHER" id="PTHR42756:SF1">
    <property type="entry name" value="TRANSCRIPTIONAL REPRESSOR OF EMRAB OPERON"/>
    <property type="match status" value="1"/>
</dbReference>
<evidence type="ECO:0000259" key="4">
    <source>
        <dbReference type="PROSITE" id="PS50995"/>
    </source>
</evidence>
<keyword evidence="2" id="KW-0238">DNA-binding</keyword>
<evidence type="ECO:0000256" key="3">
    <source>
        <dbReference type="ARBA" id="ARBA00023163"/>
    </source>
</evidence>
<dbReference type="GO" id="GO:0003700">
    <property type="term" value="F:DNA-binding transcription factor activity"/>
    <property type="evidence" value="ECO:0007669"/>
    <property type="project" value="InterPro"/>
</dbReference>
<name>A0A134A2L7_9BACL</name>
<dbReference type="PRINTS" id="PR00598">
    <property type="entry name" value="HTHMARR"/>
</dbReference>
<dbReference type="SMART" id="SM00347">
    <property type="entry name" value="HTH_MARR"/>
    <property type="match status" value="1"/>
</dbReference>
<dbReference type="Proteomes" id="UP000070355">
    <property type="component" value="Unassembled WGS sequence"/>
</dbReference>
<protein>
    <submittedName>
        <fullName evidence="5">Transcriptional regulator, MarR family</fullName>
    </submittedName>
</protein>
<dbReference type="Gene3D" id="1.10.10.10">
    <property type="entry name" value="Winged helix-like DNA-binding domain superfamily/Winged helix DNA-binding domain"/>
    <property type="match status" value="1"/>
</dbReference>
<dbReference type="InterPro" id="IPR036388">
    <property type="entry name" value="WH-like_DNA-bd_sf"/>
</dbReference>
<proteinExistence type="predicted"/>
<dbReference type="AlphaFoldDB" id="A0A134A2L7"/>
<dbReference type="SUPFAM" id="SSF46785">
    <property type="entry name" value="Winged helix' DNA-binding domain"/>
    <property type="match status" value="1"/>
</dbReference>
<organism evidence="5 6">
    <name type="scientific">Gemella haemolysans</name>
    <dbReference type="NCBI Taxonomy" id="1379"/>
    <lineage>
        <taxon>Bacteria</taxon>
        <taxon>Bacillati</taxon>
        <taxon>Bacillota</taxon>
        <taxon>Bacilli</taxon>
        <taxon>Bacillales</taxon>
        <taxon>Gemellaceae</taxon>
        <taxon>Gemella</taxon>
    </lineage>
</organism>
<dbReference type="InterPro" id="IPR036390">
    <property type="entry name" value="WH_DNA-bd_sf"/>
</dbReference>
<dbReference type="RefSeq" id="WP_060913789.1">
    <property type="nucleotide sequence ID" value="NZ_JAGZGJ010000011.1"/>
</dbReference>
<dbReference type="PATRIC" id="fig|1379.3.peg.510"/>
<evidence type="ECO:0000256" key="1">
    <source>
        <dbReference type="ARBA" id="ARBA00023015"/>
    </source>
</evidence>